<gene>
    <name evidence="10" type="ORF">PDE_09014</name>
</gene>
<dbReference type="GO" id="GO:0033946">
    <property type="term" value="F:xyloglucan-specific endo-beta-1,4-glucanase activity"/>
    <property type="evidence" value="ECO:0007669"/>
    <property type="project" value="UniProtKB-EC"/>
</dbReference>
<evidence type="ECO:0000256" key="8">
    <source>
        <dbReference type="SAM" id="MobiDB-lite"/>
    </source>
</evidence>
<dbReference type="HOGENOM" id="CLU_073364_0_0_1"/>
<keyword evidence="7" id="KW-0378">Hydrolase</keyword>
<dbReference type="Pfam" id="PF01670">
    <property type="entry name" value="Glyco_hydro_12"/>
    <property type="match status" value="1"/>
</dbReference>
<evidence type="ECO:0000256" key="3">
    <source>
        <dbReference type="ARBA" id="ARBA00037012"/>
    </source>
</evidence>
<dbReference type="PhylomeDB" id="S8BG11"/>
<dbReference type="AlphaFoldDB" id="S8BG11"/>
<accession>S8BG11</accession>
<keyword evidence="2 9" id="KW-0732">Signal</keyword>
<dbReference type="OrthoDB" id="89349at2759"/>
<organism evidence="10 11">
    <name type="scientific">Penicillium oxalicum (strain 114-2 / CGMCC 5302)</name>
    <name type="common">Penicillium decumbens</name>
    <dbReference type="NCBI Taxonomy" id="933388"/>
    <lineage>
        <taxon>Eukaryota</taxon>
        <taxon>Fungi</taxon>
        <taxon>Dikarya</taxon>
        <taxon>Ascomycota</taxon>
        <taxon>Pezizomycotina</taxon>
        <taxon>Eurotiomycetes</taxon>
        <taxon>Eurotiomycetidae</taxon>
        <taxon>Eurotiales</taxon>
        <taxon>Aspergillaceae</taxon>
        <taxon>Penicillium</taxon>
    </lineage>
</organism>
<dbReference type="EC" id="3.2.1.151" evidence="4"/>
<keyword evidence="7" id="KW-0624">Polysaccharide degradation</keyword>
<dbReference type="EMBL" id="KB644415">
    <property type="protein sequence ID" value="EPS34052.1"/>
    <property type="molecule type" value="Genomic_DNA"/>
</dbReference>
<evidence type="ECO:0000256" key="2">
    <source>
        <dbReference type="ARBA" id="ARBA00022729"/>
    </source>
</evidence>
<name>S8BG11_PENO1</name>
<keyword evidence="11" id="KW-1185">Reference proteome</keyword>
<dbReference type="PANTHER" id="PTHR34002:SF9">
    <property type="entry name" value="XYLOGLUCAN-SPECIFIC ENDO-BETA-1,4-GLUCANASE A"/>
    <property type="match status" value="1"/>
</dbReference>
<dbReference type="GO" id="GO:0008810">
    <property type="term" value="F:cellulase activity"/>
    <property type="evidence" value="ECO:0007669"/>
    <property type="project" value="InterPro"/>
</dbReference>
<evidence type="ECO:0000313" key="11">
    <source>
        <dbReference type="Proteomes" id="UP000019376"/>
    </source>
</evidence>
<dbReference type="InterPro" id="IPR013320">
    <property type="entry name" value="ConA-like_dom_sf"/>
</dbReference>
<evidence type="ECO:0000313" key="10">
    <source>
        <dbReference type="EMBL" id="EPS34052.1"/>
    </source>
</evidence>
<dbReference type="InterPro" id="IPR002594">
    <property type="entry name" value="GH12"/>
</dbReference>
<evidence type="ECO:0000256" key="9">
    <source>
        <dbReference type="SAM" id="SignalP"/>
    </source>
</evidence>
<dbReference type="SUPFAM" id="SSF49899">
    <property type="entry name" value="Concanavalin A-like lectins/glucanases"/>
    <property type="match status" value="1"/>
</dbReference>
<feature type="compositionally biased region" description="Gly residues" evidence="8">
    <location>
        <begin position="49"/>
        <end position="66"/>
    </location>
</feature>
<dbReference type="STRING" id="933388.S8BG11"/>
<proteinExistence type="inferred from homology"/>
<evidence type="ECO:0000256" key="7">
    <source>
        <dbReference type="RuleBase" id="RU361163"/>
    </source>
</evidence>
<keyword evidence="7" id="KW-0326">Glycosidase</keyword>
<dbReference type="SMR" id="S8BG11"/>
<dbReference type="PANTHER" id="PTHR34002">
    <property type="entry name" value="BLR1656 PROTEIN"/>
    <property type="match status" value="1"/>
</dbReference>
<keyword evidence="7" id="KW-0119">Carbohydrate metabolism</keyword>
<dbReference type="GO" id="GO:0000272">
    <property type="term" value="P:polysaccharide catabolic process"/>
    <property type="evidence" value="ECO:0007669"/>
    <property type="project" value="UniProtKB-KW"/>
</dbReference>
<dbReference type="Proteomes" id="UP000019376">
    <property type="component" value="Unassembled WGS sequence"/>
</dbReference>
<evidence type="ECO:0000256" key="6">
    <source>
        <dbReference type="ARBA" id="ARBA00043018"/>
    </source>
</evidence>
<feature type="region of interest" description="Disordered" evidence="8">
    <location>
        <begin position="37"/>
        <end position="71"/>
    </location>
</feature>
<protein>
    <recommendedName>
        <fullName evidence="4">xyloglucan-specific endo-beta-1,4-glucanase</fullName>
        <ecNumber evidence="4">3.2.1.151</ecNumber>
    </recommendedName>
    <alternativeName>
        <fullName evidence="5">Xyloglucanase A</fullName>
    </alternativeName>
    <alternativeName>
        <fullName evidence="6">Xyloglucanendohydrolase A</fullName>
    </alternativeName>
</protein>
<dbReference type="eggNOG" id="ENOG502SH4Y">
    <property type="taxonomic scope" value="Eukaryota"/>
</dbReference>
<evidence type="ECO:0000256" key="4">
    <source>
        <dbReference type="ARBA" id="ARBA00038882"/>
    </source>
</evidence>
<feature type="chain" id="PRO_5004548490" description="xyloglucan-specific endo-beta-1,4-glucanase" evidence="9">
    <location>
        <begin position="22"/>
        <end position="340"/>
    </location>
</feature>
<dbReference type="Gene3D" id="2.60.120.180">
    <property type="match status" value="1"/>
</dbReference>
<feature type="signal peptide" evidence="9">
    <location>
        <begin position="1"/>
        <end position="21"/>
    </location>
</feature>
<evidence type="ECO:0000256" key="5">
    <source>
        <dbReference type="ARBA" id="ARBA00041304"/>
    </source>
</evidence>
<comment type="catalytic activity">
    <reaction evidence="3">
        <text>xyloglucan + H2O = xyloglucan oligosaccharides.</text>
        <dbReference type="EC" id="3.2.1.151"/>
    </reaction>
</comment>
<dbReference type="InterPro" id="IPR013319">
    <property type="entry name" value="GH11/12"/>
</dbReference>
<comment type="similarity">
    <text evidence="1 7">Belongs to the glycosyl hydrolase 12 (cellulase H) family.</text>
</comment>
<reference evidence="10 11" key="1">
    <citation type="journal article" date="2013" name="PLoS ONE">
        <title>Genomic and secretomic analyses reveal unique features of the lignocellulolytic enzyme system of Penicillium decumbens.</title>
        <authorList>
            <person name="Liu G."/>
            <person name="Zhang L."/>
            <person name="Wei X."/>
            <person name="Zou G."/>
            <person name="Qin Y."/>
            <person name="Ma L."/>
            <person name="Li J."/>
            <person name="Zheng H."/>
            <person name="Wang S."/>
            <person name="Wang C."/>
            <person name="Xun L."/>
            <person name="Zhao G.-P."/>
            <person name="Zhou Z."/>
            <person name="Qu Y."/>
        </authorList>
    </citation>
    <scope>NUCLEOTIDE SEQUENCE [LARGE SCALE GENOMIC DNA]</scope>
    <source>
        <strain evidence="11">114-2 / CGMCC 5302</strain>
    </source>
</reference>
<sequence length="340" mass="36005">MALRLVVNTVLLAIPIGGSLGALFGIDAHRSATGQAPLFNGDGSNSGSSSGGGGHDSTGGGSGGGSSTTDNGVTNTEYCQQFYGVSPPSKHGQLYTFNPNQWGLLPSTVGGLCLNVTTFDNQTYASKYSAPSFSVTWQFEPGPANQPVHAYPNVMVDKVLPLELGKMSTVDLDLAWSYAVGDEVSTTTDENALAANQVAANVAIDMFFDSDQDSAQNSSLANYEVMVWFARFDKSLTQVIGEPKGVVTTKTVNGTNFDLYVGQNTNRAGSTLNVLSWVANPSTTTFTGDIYPLITDLYTLKGDVYPSSSDYMGIFQFGTEAFRAAQNVTFSVPKFSVDIE</sequence>
<evidence type="ECO:0000256" key="1">
    <source>
        <dbReference type="ARBA" id="ARBA00005519"/>
    </source>
</evidence>